<protein>
    <submittedName>
        <fullName evidence="9">Amino acid permease</fullName>
    </submittedName>
</protein>
<dbReference type="EMBL" id="JAGPXD010000001">
    <property type="protein sequence ID" value="KAH7375372.1"/>
    <property type="molecule type" value="Genomic_DNA"/>
</dbReference>
<dbReference type="OrthoDB" id="3900342at2759"/>
<dbReference type="FunFam" id="1.20.1740.10:FF:000001">
    <property type="entry name" value="Amino acid permease"/>
    <property type="match status" value="1"/>
</dbReference>
<feature type="transmembrane region" description="Helical" evidence="7">
    <location>
        <begin position="114"/>
        <end position="140"/>
    </location>
</feature>
<feature type="transmembrane region" description="Helical" evidence="7">
    <location>
        <begin position="196"/>
        <end position="216"/>
    </location>
</feature>
<feature type="transmembrane region" description="Helical" evidence="7">
    <location>
        <begin position="236"/>
        <end position="258"/>
    </location>
</feature>
<proteinExistence type="predicted"/>
<evidence type="ECO:0000313" key="9">
    <source>
        <dbReference type="EMBL" id="KAH7375372.1"/>
    </source>
</evidence>
<gene>
    <name evidence="9" type="ORF">B0T11DRAFT_345329</name>
</gene>
<evidence type="ECO:0000256" key="7">
    <source>
        <dbReference type="SAM" id="Phobius"/>
    </source>
</evidence>
<dbReference type="GO" id="GO:0016020">
    <property type="term" value="C:membrane"/>
    <property type="evidence" value="ECO:0007669"/>
    <property type="project" value="UniProtKB-SubCell"/>
</dbReference>
<feature type="transmembrane region" description="Helical" evidence="7">
    <location>
        <begin position="328"/>
        <end position="349"/>
    </location>
</feature>
<evidence type="ECO:0000259" key="8">
    <source>
        <dbReference type="Pfam" id="PF00324"/>
    </source>
</evidence>
<dbReference type="Proteomes" id="UP000813385">
    <property type="component" value="Unassembled WGS sequence"/>
</dbReference>
<evidence type="ECO:0000313" key="10">
    <source>
        <dbReference type="Proteomes" id="UP000813385"/>
    </source>
</evidence>
<feature type="transmembrane region" description="Helical" evidence="7">
    <location>
        <begin position="404"/>
        <end position="427"/>
    </location>
</feature>
<feature type="transmembrane region" description="Helical" evidence="7">
    <location>
        <begin position="160"/>
        <end position="184"/>
    </location>
</feature>
<feature type="domain" description="Amino acid permease/ SLC12A" evidence="8">
    <location>
        <begin position="53"/>
        <end position="508"/>
    </location>
</feature>
<accession>A0A8K0TQ87</accession>
<organism evidence="9 10">
    <name type="scientific">Plectosphaerella cucumerina</name>
    <dbReference type="NCBI Taxonomy" id="40658"/>
    <lineage>
        <taxon>Eukaryota</taxon>
        <taxon>Fungi</taxon>
        <taxon>Dikarya</taxon>
        <taxon>Ascomycota</taxon>
        <taxon>Pezizomycotina</taxon>
        <taxon>Sordariomycetes</taxon>
        <taxon>Hypocreomycetidae</taxon>
        <taxon>Glomerellales</taxon>
        <taxon>Plectosphaerellaceae</taxon>
        <taxon>Plectosphaerella</taxon>
    </lineage>
</organism>
<dbReference type="Gene3D" id="1.20.1740.10">
    <property type="entry name" value="Amino acid/polyamine transporter I"/>
    <property type="match status" value="1"/>
</dbReference>
<comment type="caution">
    <text evidence="9">The sequence shown here is derived from an EMBL/GenBank/DDBJ whole genome shotgun (WGS) entry which is preliminary data.</text>
</comment>
<dbReference type="AlphaFoldDB" id="A0A8K0TQ87"/>
<comment type="subcellular location">
    <subcellularLocation>
        <location evidence="1">Membrane</location>
        <topology evidence="1">Multi-pass membrane protein</topology>
    </subcellularLocation>
</comment>
<keyword evidence="3 7" id="KW-0812">Transmembrane</keyword>
<feature type="transmembrane region" description="Helical" evidence="7">
    <location>
        <begin position="54"/>
        <end position="75"/>
    </location>
</feature>
<evidence type="ECO:0000256" key="3">
    <source>
        <dbReference type="ARBA" id="ARBA00022692"/>
    </source>
</evidence>
<evidence type="ECO:0000256" key="6">
    <source>
        <dbReference type="ARBA" id="ARBA00023136"/>
    </source>
</evidence>
<keyword evidence="6 7" id="KW-0472">Membrane</keyword>
<evidence type="ECO:0000256" key="4">
    <source>
        <dbReference type="ARBA" id="ARBA00022970"/>
    </source>
</evidence>
<dbReference type="InterPro" id="IPR004841">
    <property type="entry name" value="AA-permease/SLC12A_dom"/>
</dbReference>
<reference evidence="9" key="1">
    <citation type="journal article" date="2021" name="Nat. Commun.">
        <title>Genetic determinants of endophytism in the Arabidopsis root mycobiome.</title>
        <authorList>
            <person name="Mesny F."/>
            <person name="Miyauchi S."/>
            <person name="Thiergart T."/>
            <person name="Pickel B."/>
            <person name="Atanasova L."/>
            <person name="Karlsson M."/>
            <person name="Huettel B."/>
            <person name="Barry K.W."/>
            <person name="Haridas S."/>
            <person name="Chen C."/>
            <person name="Bauer D."/>
            <person name="Andreopoulos W."/>
            <person name="Pangilinan J."/>
            <person name="LaButti K."/>
            <person name="Riley R."/>
            <person name="Lipzen A."/>
            <person name="Clum A."/>
            <person name="Drula E."/>
            <person name="Henrissat B."/>
            <person name="Kohler A."/>
            <person name="Grigoriev I.V."/>
            <person name="Martin F.M."/>
            <person name="Hacquard S."/>
        </authorList>
    </citation>
    <scope>NUCLEOTIDE SEQUENCE</scope>
    <source>
        <strain evidence="9">MPI-CAGE-AT-0016</strain>
    </source>
</reference>
<dbReference type="PIRSF" id="PIRSF006060">
    <property type="entry name" value="AA_transporter"/>
    <property type="match status" value="1"/>
</dbReference>
<dbReference type="InterPro" id="IPR050524">
    <property type="entry name" value="APC_YAT"/>
</dbReference>
<evidence type="ECO:0000256" key="5">
    <source>
        <dbReference type="ARBA" id="ARBA00022989"/>
    </source>
</evidence>
<keyword evidence="4" id="KW-0029">Amino-acid transport</keyword>
<evidence type="ECO:0000256" key="2">
    <source>
        <dbReference type="ARBA" id="ARBA00022448"/>
    </source>
</evidence>
<sequence length="550" mass="58728">MVLTSSDQAVIASKEVSADGVSNESVQVAQEVVHISGPGGEADKLQRDISPRHMIFIALGGSIGAGLFVGSGGALSAGGPLSLVLNFALVGFGVTCTMGALGELAAAFPVAGSFYTYATMFVSEAWGFTMGWNFVFNWLIIFPFELTCIASQIRFWNEGIHPAIVVTPILVGLILTSFLGSRWYGEIEHAFGIGKALAITVFIILAFVIIGGGVPSDPRGGTGAMYWRDGQAFRNGFSGFMFVFRTAGMSYGGTELLGMTAAECKNPRRLLPLATKITFFRILFFYIGALLLLGFCVSAADPNLAVSGHGAKISPFTLAAQVAGIKSLATFFNILIVVALLSMANASIYASSRAFQALCDQGMGPRRGALVIRGVPVWAFALSFLFGLLAYIELVPGGKAIFDWLLSLSGACNYYTWISICVSHICFRRSWRVQGRSTADLLWKSPFGVWGSWAGIVICTIGLLANIITAIWPIGGKHEPESIMRDNVGTIIPLVVMGGFVLWSRIKRPGISTPLIMSPDQVDLSRVRLGSDVIAEPEQESGQAGQKTNV</sequence>
<keyword evidence="2" id="KW-0813">Transport</keyword>
<dbReference type="GO" id="GO:0015171">
    <property type="term" value="F:amino acid transmembrane transporter activity"/>
    <property type="evidence" value="ECO:0007669"/>
    <property type="project" value="TreeGrafter"/>
</dbReference>
<keyword evidence="5 7" id="KW-1133">Transmembrane helix</keyword>
<evidence type="ECO:0000256" key="1">
    <source>
        <dbReference type="ARBA" id="ARBA00004141"/>
    </source>
</evidence>
<dbReference type="PANTHER" id="PTHR43341:SF1">
    <property type="entry name" value="GENERAL AMINO-ACID PERMEASE GAP1"/>
    <property type="match status" value="1"/>
</dbReference>
<dbReference type="PANTHER" id="PTHR43341">
    <property type="entry name" value="AMINO ACID PERMEASE"/>
    <property type="match status" value="1"/>
</dbReference>
<dbReference type="Pfam" id="PF00324">
    <property type="entry name" value="AA_permease"/>
    <property type="match status" value="1"/>
</dbReference>
<feature type="transmembrane region" description="Helical" evidence="7">
    <location>
        <begin position="279"/>
        <end position="300"/>
    </location>
</feature>
<feature type="transmembrane region" description="Helical" evidence="7">
    <location>
        <begin position="447"/>
        <end position="475"/>
    </location>
</feature>
<keyword evidence="10" id="KW-1185">Reference proteome</keyword>
<feature type="transmembrane region" description="Helical" evidence="7">
    <location>
        <begin position="81"/>
        <end position="102"/>
    </location>
</feature>
<dbReference type="InterPro" id="IPR004840">
    <property type="entry name" value="Amino_acid_permease_CS"/>
</dbReference>
<dbReference type="PROSITE" id="PS00218">
    <property type="entry name" value="AMINO_ACID_PERMEASE_1"/>
    <property type="match status" value="1"/>
</dbReference>
<name>A0A8K0TQ87_9PEZI</name>
<feature type="transmembrane region" description="Helical" evidence="7">
    <location>
        <begin position="487"/>
        <end position="506"/>
    </location>
</feature>
<feature type="transmembrane region" description="Helical" evidence="7">
    <location>
        <begin position="370"/>
        <end position="392"/>
    </location>
</feature>